<feature type="transmembrane region" description="Helical" evidence="5">
    <location>
        <begin position="87"/>
        <end position="105"/>
    </location>
</feature>
<evidence type="ECO:0000256" key="1">
    <source>
        <dbReference type="ARBA" id="ARBA00004370"/>
    </source>
</evidence>
<evidence type="ECO:0000256" key="5">
    <source>
        <dbReference type="SAM" id="Phobius"/>
    </source>
</evidence>
<dbReference type="PANTHER" id="PTHR35814">
    <property type="match status" value="1"/>
</dbReference>
<evidence type="ECO:0000256" key="3">
    <source>
        <dbReference type="ARBA" id="ARBA00022989"/>
    </source>
</evidence>
<keyword evidence="2 5" id="KW-0812">Transmembrane</keyword>
<evidence type="ECO:0000256" key="4">
    <source>
        <dbReference type="ARBA" id="ARBA00023136"/>
    </source>
</evidence>
<keyword evidence="4 5" id="KW-0472">Membrane</keyword>
<accession>A0A3B0M518</accession>
<proteinExistence type="predicted"/>
<dbReference type="Pfam" id="PF01124">
    <property type="entry name" value="MAPEG"/>
    <property type="match status" value="1"/>
</dbReference>
<protein>
    <submittedName>
        <fullName evidence="6">Inner membrane protein YecN</fullName>
    </submittedName>
</protein>
<gene>
    <name evidence="6" type="primary">yecN</name>
    <name evidence="6" type="ORF">ARTV_0929</name>
</gene>
<comment type="subcellular location">
    <subcellularLocation>
        <location evidence="1">Membrane</location>
    </subcellularLocation>
</comment>
<feature type="transmembrane region" description="Helical" evidence="5">
    <location>
        <begin position="117"/>
        <end position="137"/>
    </location>
</feature>
<name>A0A3B0M518_9GAMM</name>
<dbReference type="InterPro" id="IPR023352">
    <property type="entry name" value="MAPEG-like_dom_sf"/>
</dbReference>
<dbReference type="PANTHER" id="PTHR35814:SF1">
    <property type="entry name" value="GLUTATHIONE S-TRANSFERASE-RELATED"/>
    <property type="match status" value="1"/>
</dbReference>
<dbReference type="EMBL" id="UFQR01000003">
    <property type="protein sequence ID" value="SSW95188.1"/>
    <property type="molecule type" value="Genomic_DNA"/>
</dbReference>
<reference evidence="6" key="1">
    <citation type="submission" date="2018-04" db="EMBL/GenBank/DDBJ databases">
        <authorList>
            <person name="Go L.Y."/>
            <person name="Mitchell J.A."/>
        </authorList>
    </citation>
    <scope>NUCLEOTIDE SEQUENCE</scope>
    <source>
        <strain evidence="6">ARTV</strain>
    </source>
</reference>
<dbReference type="SUPFAM" id="SSF161084">
    <property type="entry name" value="MAPEG domain-like"/>
    <property type="match status" value="1"/>
</dbReference>
<feature type="transmembrane region" description="Helical" evidence="5">
    <location>
        <begin position="20"/>
        <end position="37"/>
    </location>
</feature>
<evidence type="ECO:0000313" key="6">
    <source>
        <dbReference type="EMBL" id="SSW95188.1"/>
    </source>
</evidence>
<sequence length="147" mass="17298">MYHYFTVLPNKIGEKMVSSLYIVFSALILFKLSLEVIKLRTQYQVIYGDGGFCELQTALRVQSNAIEYIPISMLLLLMMEMNGAPVWAIHLCGLIFIIARIFHYFGLKHRERTWRHFGQITTYSSMILMILVNIYYLPWIQIFSFDL</sequence>
<dbReference type="InterPro" id="IPR001129">
    <property type="entry name" value="Membr-assoc_MAPEG"/>
</dbReference>
<dbReference type="Gene3D" id="1.20.120.550">
    <property type="entry name" value="Membrane associated eicosanoid/glutathione metabolism-like domain"/>
    <property type="match status" value="1"/>
</dbReference>
<evidence type="ECO:0000256" key="2">
    <source>
        <dbReference type="ARBA" id="ARBA00022692"/>
    </source>
</evidence>
<organism evidence="6">
    <name type="scientific">Arsenophonus endosymbiont of Trialeurodes vaporariorum</name>
    <dbReference type="NCBI Taxonomy" id="235567"/>
    <lineage>
        <taxon>Bacteria</taxon>
        <taxon>Pseudomonadati</taxon>
        <taxon>Pseudomonadota</taxon>
        <taxon>Gammaproteobacteria</taxon>
        <taxon>Enterobacterales</taxon>
        <taxon>Morganellaceae</taxon>
        <taxon>Arsenophonus</taxon>
    </lineage>
</organism>
<dbReference type="AlphaFoldDB" id="A0A3B0M518"/>
<keyword evidence="3 5" id="KW-1133">Transmembrane helix</keyword>
<dbReference type="GO" id="GO:0016020">
    <property type="term" value="C:membrane"/>
    <property type="evidence" value="ECO:0007669"/>
    <property type="project" value="UniProtKB-SubCell"/>
</dbReference>